<dbReference type="PANTHER" id="PTHR43433">
    <property type="entry name" value="HYDROLASE, ALPHA/BETA FOLD FAMILY PROTEIN"/>
    <property type="match status" value="1"/>
</dbReference>
<keyword evidence="3" id="KW-1185">Reference proteome</keyword>
<organism evidence="2 3">
    <name type="scientific">Sphingomonas jinjuensis</name>
    <dbReference type="NCBI Taxonomy" id="535907"/>
    <lineage>
        <taxon>Bacteria</taxon>
        <taxon>Pseudomonadati</taxon>
        <taxon>Pseudomonadota</taxon>
        <taxon>Alphaproteobacteria</taxon>
        <taxon>Sphingomonadales</taxon>
        <taxon>Sphingomonadaceae</taxon>
        <taxon>Sphingomonas</taxon>
    </lineage>
</organism>
<dbReference type="Pfam" id="PF00561">
    <property type="entry name" value="Abhydrolase_1"/>
    <property type="match status" value="1"/>
</dbReference>
<evidence type="ECO:0000259" key="1">
    <source>
        <dbReference type="Pfam" id="PF00561"/>
    </source>
</evidence>
<feature type="domain" description="AB hydrolase-1" evidence="1">
    <location>
        <begin position="25"/>
        <end position="277"/>
    </location>
</feature>
<dbReference type="AlphaFoldDB" id="A0A840F4I8"/>
<keyword evidence="2" id="KW-0645">Protease</keyword>
<dbReference type="GO" id="GO:0004177">
    <property type="term" value="F:aminopeptidase activity"/>
    <property type="evidence" value="ECO:0007669"/>
    <property type="project" value="UniProtKB-KW"/>
</dbReference>
<name>A0A840F4I8_9SPHN</name>
<dbReference type="InterPro" id="IPR050471">
    <property type="entry name" value="AB_hydrolase"/>
</dbReference>
<dbReference type="InterPro" id="IPR029058">
    <property type="entry name" value="AB_hydrolase_fold"/>
</dbReference>
<dbReference type="GO" id="GO:0046503">
    <property type="term" value="P:glycerolipid catabolic process"/>
    <property type="evidence" value="ECO:0007669"/>
    <property type="project" value="TreeGrafter"/>
</dbReference>
<keyword evidence="2" id="KW-0378">Hydrolase</keyword>
<dbReference type="Gene3D" id="3.40.50.1820">
    <property type="entry name" value="alpha/beta hydrolase"/>
    <property type="match status" value="1"/>
</dbReference>
<dbReference type="EMBL" id="JACIEV010000002">
    <property type="protein sequence ID" value="MBB4152790.1"/>
    <property type="molecule type" value="Genomic_DNA"/>
</dbReference>
<dbReference type="EC" id="3.4.11.5" evidence="2"/>
<dbReference type="InterPro" id="IPR000073">
    <property type="entry name" value="AB_hydrolase_1"/>
</dbReference>
<proteinExistence type="predicted"/>
<dbReference type="PRINTS" id="PR00111">
    <property type="entry name" value="ABHYDROLASE"/>
</dbReference>
<keyword evidence="2" id="KW-0031">Aminopeptidase</keyword>
<dbReference type="Proteomes" id="UP000529795">
    <property type="component" value="Unassembled WGS sequence"/>
</dbReference>
<dbReference type="GO" id="GO:0004806">
    <property type="term" value="F:triacylglycerol lipase activity"/>
    <property type="evidence" value="ECO:0007669"/>
    <property type="project" value="TreeGrafter"/>
</dbReference>
<comment type="caution">
    <text evidence="2">The sequence shown here is derived from an EMBL/GenBank/DDBJ whole genome shotgun (WGS) entry which is preliminary data.</text>
</comment>
<evidence type="ECO:0000313" key="2">
    <source>
        <dbReference type="EMBL" id="MBB4152790.1"/>
    </source>
</evidence>
<gene>
    <name evidence="2" type="ORF">GGQ80_000678</name>
</gene>
<protein>
    <submittedName>
        <fullName evidence="2">Proline iminopeptidase</fullName>
        <ecNumber evidence="2">3.4.11.5</ecNumber>
    </submittedName>
</protein>
<dbReference type="PANTHER" id="PTHR43433:SF5">
    <property type="entry name" value="AB HYDROLASE-1 DOMAIN-CONTAINING PROTEIN"/>
    <property type="match status" value="1"/>
</dbReference>
<sequence length="307" mass="32554">MPLPKVRANGIELFYDTTGDPADPCVLLVMGLGTQMIAWSNALVERIAAKGFFVVRYDNRDVGLSTHLDGAFAINPLLALVALKLRVRLPLAYTLTDMAADGIALLDALGVDRAHVVGASMGGMIAQLMAAGWPDRVASLTSIMSSSGAPEVPGPTAEVRRALLRRRPKPGERDAAIRGGAEIMRLLSFPDPARDEAMLAEMAAAAFDRNYDPAGGRRQLLAILADGSRVERLARITAPTLVIHGEADPLIPVAAGEDLVRRIPGARLERIAQMAHDLPPAQLPLLARLIVDHARAADPALDEAAGG</sequence>
<accession>A0A840F4I8</accession>
<reference evidence="2 3" key="1">
    <citation type="submission" date="2020-08" db="EMBL/GenBank/DDBJ databases">
        <title>Genomic Encyclopedia of Type Strains, Phase IV (KMG-IV): sequencing the most valuable type-strain genomes for metagenomic binning, comparative biology and taxonomic classification.</title>
        <authorList>
            <person name="Goeker M."/>
        </authorList>
    </citation>
    <scope>NUCLEOTIDE SEQUENCE [LARGE SCALE GENOMIC DNA]</scope>
    <source>
        <strain evidence="2 3">YC6723</strain>
    </source>
</reference>
<dbReference type="SUPFAM" id="SSF53474">
    <property type="entry name" value="alpha/beta-Hydrolases"/>
    <property type="match status" value="1"/>
</dbReference>
<evidence type="ECO:0000313" key="3">
    <source>
        <dbReference type="Proteomes" id="UP000529795"/>
    </source>
</evidence>